<evidence type="ECO:0000313" key="2">
    <source>
        <dbReference type="EMBL" id="RKU97512.1"/>
    </source>
</evidence>
<reference evidence="2 3" key="1">
    <citation type="submission" date="2018-04" db="EMBL/GenBank/DDBJ databases">
        <title>Complete genome sequences of Helicobacter pylori.</title>
        <authorList>
            <person name="Palau M."/>
            <person name="Minana-Galbis D."/>
        </authorList>
    </citation>
    <scope>NUCLEOTIDE SEQUENCE [LARGE SCALE GENOMIC DNA]</scope>
    <source>
        <strain evidence="2 3">B518</strain>
    </source>
</reference>
<evidence type="ECO:0000313" key="3">
    <source>
        <dbReference type="Proteomes" id="UP000272192"/>
    </source>
</evidence>
<dbReference type="Proteomes" id="UP000272192">
    <property type="component" value="Unassembled WGS sequence"/>
</dbReference>
<comment type="caution">
    <text evidence="2">The sequence shown here is derived from an EMBL/GenBank/DDBJ whole genome shotgun (WGS) entry which is preliminary data.</text>
</comment>
<accession>A0A7Z6X7F2</accession>
<dbReference type="AlphaFoldDB" id="A0A7Z6X7F2"/>
<feature type="region of interest" description="Disordered" evidence="1">
    <location>
        <begin position="14"/>
        <end position="39"/>
    </location>
</feature>
<protein>
    <recommendedName>
        <fullName evidence="4">DUF3519 domain-containing protein</fullName>
    </recommendedName>
</protein>
<evidence type="ECO:0008006" key="4">
    <source>
        <dbReference type="Google" id="ProtNLM"/>
    </source>
</evidence>
<gene>
    <name evidence="2" type="ORF">DB721_01390</name>
</gene>
<name>A0A7Z6X7F2_HELPX</name>
<proteinExistence type="predicted"/>
<dbReference type="InterPro" id="IPR021907">
    <property type="entry name" value="DUF3519"/>
</dbReference>
<dbReference type="Pfam" id="PF12033">
    <property type="entry name" value="DUF3519"/>
    <property type="match status" value="1"/>
</dbReference>
<organism evidence="2 3">
    <name type="scientific">Helicobacter pylori</name>
    <name type="common">Campylobacter pylori</name>
    <dbReference type="NCBI Taxonomy" id="210"/>
    <lineage>
        <taxon>Bacteria</taxon>
        <taxon>Pseudomonadati</taxon>
        <taxon>Campylobacterota</taxon>
        <taxon>Epsilonproteobacteria</taxon>
        <taxon>Campylobacterales</taxon>
        <taxon>Helicobacteraceae</taxon>
        <taxon>Helicobacter</taxon>
    </lineage>
</organism>
<evidence type="ECO:0000256" key="1">
    <source>
        <dbReference type="SAM" id="MobiDB-lite"/>
    </source>
</evidence>
<dbReference type="EMBL" id="QELB01000021">
    <property type="protein sequence ID" value="RKU97512.1"/>
    <property type="molecule type" value="Genomic_DNA"/>
</dbReference>
<sequence length="88" mass="10201">MLFTNRAKNFYSGRNLTDFRDTSLHSGNHPYENNPTQKPLTSQEVLLKQQENLNELTKEPTHLSLLEQANAKNLAKLENEQLQSEQDF</sequence>